<reference evidence="2" key="1">
    <citation type="submission" date="2014-09" db="EMBL/GenBank/DDBJ databases">
        <title>Genome sequence of the luminous mushroom Mycena chlorophos for searching fungal bioluminescence genes.</title>
        <authorList>
            <person name="Tanaka Y."/>
            <person name="Kasuga D."/>
            <person name="Oba Y."/>
            <person name="Hase S."/>
            <person name="Sato K."/>
            <person name="Oba Y."/>
            <person name="Sakakibara Y."/>
        </authorList>
    </citation>
    <scope>NUCLEOTIDE SEQUENCE</scope>
</reference>
<organism evidence="2 3">
    <name type="scientific">Mycena chlorophos</name>
    <name type="common">Agaric fungus</name>
    <name type="synonym">Agaricus chlorophos</name>
    <dbReference type="NCBI Taxonomy" id="658473"/>
    <lineage>
        <taxon>Eukaryota</taxon>
        <taxon>Fungi</taxon>
        <taxon>Dikarya</taxon>
        <taxon>Basidiomycota</taxon>
        <taxon>Agaricomycotina</taxon>
        <taxon>Agaricomycetes</taxon>
        <taxon>Agaricomycetidae</taxon>
        <taxon>Agaricales</taxon>
        <taxon>Marasmiineae</taxon>
        <taxon>Mycenaceae</taxon>
        <taxon>Mycena</taxon>
    </lineage>
</organism>
<sequence length="211" mass="23166">MLGAPSRPSALSQSWRQNEGSGIDLAVRSLLDSTRVRNPYPSLAKPARLHRGFAGPGDVAAAAFVDADKYEDPPQPVRDVLRSLDAGLEQGRLLIACMLRGISLDGMPCRFATAFTPEHIHPRRWRTAMFACGPMEDFSSTVVAKLSEAVPDPQYPLQWCPVSLLVIPPRPTLVSTDRSSSSRHHELALRLLANGRRRHPSNPNTHLPHSS</sequence>
<evidence type="ECO:0000313" key="3">
    <source>
        <dbReference type="Proteomes" id="UP000815677"/>
    </source>
</evidence>
<keyword evidence="3" id="KW-1185">Reference proteome</keyword>
<accession>A0ABQ0KW15</accession>
<evidence type="ECO:0000313" key="2">
    <source>
        <dbReference type="EMBL" id="GAT43145.1"/>
    </source>
</evidence>
<dbReference type="EMBL" id="DF838652">
    <property type="protein sequence ID" value="GAT43145.1"/>
    <property type="molecule type" value="Genomic_DNA"/>
</dbReference>
<feature type="compositionally biased region" description="Polar residues" evidence="1">
    <location>
        <begin position="201"/>
        <end position="211"/>
    </location>
</feature>
<name>A0ABQ0KW15_MYCCL</name>
<evidence type="ECO:0000256" key="1">
    <source>
        <dbReference type="SAM" id="MobiDB-lite"/>
    </source>
</evidence>
<feature type="region of interest" description="Disordered" evidence="1">
    <location>
        <begin position="191"/>
        <end position="211"/>
    </location>
</feature>
<gene>
    <name evidence="2" type="ORF">MCHLO_00836</name>
</gene>
<protein>
    <submittedName>
        <fullName evidence="2">Uncharacterized protein</fullName>
    </submittedName>
</protein>
<dbReference type="Proteomes" id="UP000815677">
    <property type="component" value="Unassembled WGS sequence"/>
</dbReference>
<proteinExistence type="predicted"/>